<organism evidence="1 2">
    <name type="scientific">Hymenobacter ginsengisoli</name>
    <dbReference type="NCBI Taxonomy" id="1051626"/>
    <lineage>
        <taxon>Bacteria</taxon>
        <taxon>Pseudomonadati</taxon>
        <taxon>Bacteroidota</taxon>
        <taxon>Cytophagia</taxon>
        <taxon>Cytophagales</taxon>
        <taxon>Hymenobacteraceae</taxon>
        <taxon>Hymenobacter</taxon>
    </lineage>
</organism>
<reference evidence="2" key="1">
    <citation type="journal article" date="2019" name="Int. J. Syst. Evol. Microbiol.">
        <title>The Global Catalogue of Microorganisms (GCM) 10K type strain sequencing project: providing services to taxonomists for standard genome sequencing and annotation.</title>
        <authorList>
            <consortium name="The Broad Institute Genomics Platform"/>
            <consortium name="The Broad Institute Genome Sequencing Center for Infectious Disease"/>
            <person name="Wu L."/>
            <person name="Ma J."/>
        </authorList>
    </citation>
    <scope>NUCLEOTIDE SEQUENCE [LARGE SCALE GENOMIC DNA]</scope>
    <source>
        <strain evidence="2">JCM 17841</strain>
    </source>
</reference>
<dbReference type="Proteomes" id="UP001501243">
    <property type="component" value="Unassembled WGS sequence"/>
</dbReference>
<evidence type="ECO:0000313" key="2">
    <source>
        <dbReference type="Proteomes" id="UP001501243"/>
    </source>
</evidence>
<name>A0ABP8QMY0_9BACT</name>
<comment type="caution">
    <text evidence="1">The sequence shown here is derived from an EMBL/GenBank/DDBJ whole genome shotgun (WGS) entry which is preliminary data.</text>
</comment>
<accession>A0ABP8QMY0</accession>
<sequence>MPSASPLIRFWLARRRWVVGLGLALLLALGGPERAAWREWLGNGPAWQHQLAAREATIRAA</sequence>
<proteinExistence type="predicted"/>
<evidence type="ECO:0000313" key="1">
    <source>
        <dbReference type="EMBL" id="GAA4505106.1"/>
    </source>
</evidence>
<keyword evidence="2" id="KW-1185">Reference proteome</keyword>
<gene>
    <name evidence="1" type="ORF">GCM10023172_32450</name>
</gene>
<dbReference type="RefSeq" id="WP_208131070.1">
    <property type="nucleotide sequence ID" value="NZ_BAABGQ010000008.1"/>
</dbReference>
<protein>
    <submittedName>
        <fullName evidence="1">Uncharacterized protein</fullName>
    </submittedName>
</protein>
<dbReference type="EMBL" id="BAABGQ010000008">
    <property type="protein sequence ID" value="GAA4505106.1"/>
    <property type="molecule type" value="Genomic_DNA"/>
</dbReference>